<evidence type="ECO:0000259" key="3">
    <source>
        <dbReference type="Pfam" id="PF07508"/>
    </source>
</evidence>
<dbReference type="PANTHER" id="PTHR30461">
    <property type="entry name" value="DNA-INVERTASE FROM LAMBDOID PROPHAGE"/>
    <property type="match status" value="1"/>
</dbReference>
<reference evidence="4 5" key="1">
    <citation type="journal article" date="2019" name="Environ. Microbiol.">
        <title>Species interactions and distinct microbial communities in high Arctic permafrost affected cryosols are associated with the CH4 and CO2 gas fluxes.</title>
        <authorList>
            <person name="Altshuler I."/>
            <person name="Hamel J."/>
            <person name="Turney S."/>
            <person name="Magnuson E."/>
            <person name="Levesque R."/>
            <person name="Greer C."/>
            <person name="Whyte L.G."/>
        </authorList>
    </citation>
    <scope>NUCLEOTIDE SEQUENCE [LARGE SCALE GENOMIC DNA]</scope>
    <source>
        <strain evidence="4 5">42</strain>
    </source>
</reference>
<keyword evidence="2" id="KW-0233">DNA recombination</keyword>
<dbReference type="InterPro" id="IPR011109">
    <property type="entry name" value="DNA_bind_recombinase_dom"/>
</dbReference>
<comment type="caution">
    <text evidence="4">The sequence shown here is derived from an EMBL/GenBank/DDBJ whole genome shotgun (WGS) entry which is preliminary data.</text>
</comment>
<dbReference type="AlphaFoldDB" id="A0A502F6B0"/>
<organism evidence="4 5">
    <name type="scientific">Flavobacterium pectinovorum</name>
    <dbReference type="NCBI Taxonomy" id="29533"/>
    <lineage>
        <taxon>Bacteria</taxon>
        <taxon>Pseudomonadati</taxon>
        <taxon>Bacteroidota</taxon>
        <taxon>Flavobacteriia</taxon>
        <taxon>Flavobacteriales</taxon>
        <taxon>Flavobacteriaceae</taxon>
        <taxon>Flavobacterium</taxon>
    </lineage>
</organism>
<dbReference type="PANTHER" id="PTHR30461:SF2">
    <property type="entry name" value="SERINE RECOMBINASE PINE-RELATED"/>
    <property type="match status" value="1"/>
</dbReference>
<evidence type="ECO:0000313" key="5">
    <source>
        <dbReference type="Proteomes" id="UP000319700"/>
    </source>
</evidence>
<evidence type="ECO:0000313" key="4">
    <source>
        <dbReference type="EMBL" id="TPG44729.1"/>
    </source>
</evidence>
<dbReference type="Pfam" id="PF07508">
    <property type="entry name" value="Recombinase"/>
    <property type="match status" value="1"/>
</dbReference>
<dbReference type="RefSeq" id="WP_140504168.1">
    <property type="nucleotide sequence ID" value="NZ_RCZH01000002.1"/>
</dbReference>
<dbReference type="InterPro" id="IPR050639">
    <property type="entry name" value="SSR_resolvase"/>
</dbReference>
<protein>
    <recommendedName>
        <fullName evidence="3">Recombinase domain-containing protein</fullName>
    </recommendedName>
</protein>
<dbReference type="OrthoDB" id="9815006at2"/>
<proteinExistence type="predicted"/>
<evidence type="ECO:0000256" key="2">
    <source>
        <dbReference type="ARBA" id="ARBA00023172"/>
    </source>
</evidence>
<dbReference type="EMBL" id="RCZH01000002">
    <property type="protein sequence ID" value="TPG44729.1"/>
    <property type="molecule type" value="Genomic_DNA"/>
</dbReference>
<gene>
    <name evidence="4" type="ORF">EAH81_03420</name>
</gene>
<dbReference type="Proteomes" id="UP000319700">
    <property type="component" value="Unassembled WGS sequence"/>
</dbReference>
<dbReference type="InterPro" id="IPR038109">
    <property type="entry name" value="DNA_bind_recomb_sf"/>
</dbReference>
<dbReference type="GO" id="GO:0000150">
    <property type="term" value="F:DNA strand exchange activity"/>
    <property type="evidence" value="ECO:0007669"/>
    <property type="project" value="InterPro"/>
</dbReference>
<feature type="domain" description="Recombinase" evidence="3">
    <location>
        <begin position="1"/>
        <end position="46"/>
    </location>
</feature>
<sequence>MLKNIIYIGKISVPEYKKEPAMVVDGRHEALIDIETFNKVQDVFKRKRWHGIKPSHKNLEFPMRDFLICEVCGGQITGSLSTGRNKKYAYYHCRNKCETRVRAEHAHSKIGNILAELGINESAKGLYVDILKDSESQINGDKENQLKLKKELQRTLKAKIEDAEDMLLAKDIDKDRFNSIVSRINKELNIVNNEIEILGLKTDSIKSDIESGLELLMNLQEFFANSDYEGKRILAGGVFSEKLIFGNENCRTTKLNEVIEVLTRNSATLEGIKKRKAVKNDSFSVNVPGAGVEPARFPTGV</sequence>
<dbReference type="GO" id="GO:0003677">
    <property type="term" value="F:DNA binding"/>
    <property type="evidence" value="ECO:0007669"/>
    <property type="project" value="UniProtKB-KW"/>
</dbReference>
<keyword evidence="5" id="KW-1185">Reference proteome</keyword>
<dbReference type="Gene3D" id="3.90.1750.20">
    <property type="entry name" value="Putative Large Serine Recombinase, Chain B, Domain 2"/>
    <property type="match status" value="1"/>
</dbReference>
<evidence type="ECO:0000256" key="1">
    <source>
        <dbReference type="ARBA" id="ARBA00023125"/>
    </source>
</evidence>
<name>A0A502F6B0_9FLAO</name>
<keyword evidence="1" id="KW-0238">DNA-binding</keyword>
<accession>A0A502F6B0</accession>